<evidence type="ECO:0000313" key="14">
    <source>
        <dbReference type="Proteomes" id="UP000253975"/>
    </source>
</evidence>
<evidence type="ECO:0000256" key="4">
    <source>
        <dbReference type="ARBA" id="ARBA00022679"/>
    </source>
</evidence>
<dbReference type="GO" id="GO:0006271">
    <property type="term" value="P:DNA strand elongation involved in DNA replication"/>
    <property type="evidence" value="ECO:0007669"/>
    <property type="project" value="TreeGrafter"/>
</dbReference>
<keyword evidence="8" id="KW-0238">DNA-binding</keyword>
<keyword evidence="7 9" id="KW-0239">DNA-directed DNA polymerase</keyword>
<evidence type="ECO:0000256" key="6">
    <source>
        <dbReference type="ARBA" id="ARBA00022705"/>
    </source>
</evidence>
<evidence type="ECO:0000259" key="10">
    <source>
        <dbReference type="Pfam" id="PF00712"/>
    </source>
</evidence>
<dbReference type="InterPro" id="IPR046938">
    <property type="entry name" value="DNA_clamp_sf"/>
</dbReference>
<comment type="function">
    <text evidence="9">Confers DNA tethering and processivity to DNA polymerases and other proteins. Acts as a clamp, forming a ring around DNA (a reaction catalyzed by the clamp-loading complex) which diffuses in an ATP-independent manner freely and bidirectionally along dsDNA. Initially characterized for its ability to contact the catalytic subunit of DNA polymerase III (Pol III), a complex, multichain enzyme responsible for most of the replicative synthesis in bacteria; Pol III exhibits 3'-5' exonuclease proofreading activity. The beta chain is required for initiation of replication as well as for processivity of DNA replication.</text>
</comment>
<evidence type="ECO:0000256" key="9">
    <source>
        <dbReference type="PIRNR" id="PIRNR000804"/>
    </source>
</evidence>
<dbReference type="CDD" id="cd00140">
    <property type="entry name" value="beta_clamp"/>
    <property type="match status" value="1"/>
</dbReference>
<dbReference type="GO" id="GO:0003887">
    <property type="term" value="F:DNA-directed DNA polymerase activity"/>
    <property type="evidence" value="ECO:0007669"/>
    <property type="project" value="UniProtKB-UniRule"/>
</dbReference>
<evidence type="ECO:0000256" key="7">
    <source>
        <dbReference type="ARBA" id="ARBA00022932"/>
    </source>
</evidence>
<reference evidence="13 14" key="1">
    <citation type="journal article" date="2018" name="Elife">
        <title>Discovery and characterization of a prevalent human gut bacterial enzyme sufficient for the inactivation of a family of plant toxins.</title>
        <authorList>
            <person name="Koppel N."/>
            <person name="Bisanz J.E."/>
            <person name="Pandelia M.E."/>
            <person name="Turnbaugh P.J."/>
            <person name="Balskus E.P."/>
        </authorList>
    </citation>
    <scope>NUCLEOTIDE SEQUENCE [LARGE SCALE GENOMIC DNA]</scope>
    <source>
        <strain evidence="13 14">OB21 GAM31</strain>
    </source>
</reference>
<dbReference type="InterPro" id="IPR022634">
    <property type="entry name" value="DNA_polIII_beta_N"/>
</dbReference>
<dbReference type="PANTHER" id="PTHR30478">
    <property type="entry name" value="DNA POLYMERASE III SUBUNIT BETA"/>
    <property type="match status" value="1"/>
</dbReference>
<comment type="subunit">
    <text evidence="9">Forms a ring-shaped head-to-tail homodimer around DNA.</text>
</comment>
<dbReference type="PANTHER" id="PTHR30478:SF0">
    <property type="entry name" value="BETA SLIDING CLAMP"/>
    <property type="match status" value="1"/>
</dbReference>
<comment type="caution">
    <text evidence="13">The sequence shown here is derived from an EMBL/GenBank/DDBJ whole genome shotgun (WGS) entry which is preliminary data.</text>
</comment>
<dbReference type="NCBIfam" id="TIGR00663">
    <property type="entry name" value="dnan"/>
    <property type="match status" value="1"/>
</dbReference>
<dbReference type="Proteomes" id="UP000253975">
    <property type="component" value="Unassembled WGS sequence"/>
</dbReference>
<dbReference type="InterPro" id="IPR022637">
    <property type="entry name" value="DNA_polIII_beta_cen"/>
</dbReference>
<dbReference type="Gene3D" id="3.10.150.10">
    <property type="entry name" value="DNA Polymerase III, subunit A, domain 2"/>
    <property type="match status" value="1"/>
</dbReference>
<dbReference type="Gene3D" id="3.70.10.10">
    <property type="match status" value="1"/>
</dbReference>
<dbReference type="GO" id="GO:0003677">
    <property type="term" value="F:DNA binding"/>
    <property type="evidence" value="ECO:0007669"/>
    <property type="project" value="UniProtKB-UniRule"/>
</dbReference>
<evidence type="ECO:0000259" key="12">
    <source>
        <dbReference type="Pfam" id="PF02768"/>
    </source>
</evidence>
<protein>
    <recommendedName>
        <fullName evidence="9">Beta sliding clamp</fullName>
    </recommendedName>
</protein>
<dbReference type="RefSeq" id="WP_114615642.1">
    <property type="nucleotide sequence ID" value="NZ_PPTO01000008.1"/>
</dbReference>
<dbReference type="AlphaFoldDB" id="A0A369LFQ4"/>
<gene>
    <name evidence="13" type="primary">dnaN</name>
    <name evidence="13" type="ORF">C1881_06080</name>
</gene>
<comment type="subcellular location">
    <subcellularLocation>
        <location evidence="1 9">Cytoplasm</location>
    </subcellularLocation>
</comment>
<proteinExistence type="inferred from homology"/>
<evidence type="ECO:0000256" key="2">
    <source>
        <dbReference type="ARBA" id="ARBA00010752"/>
    </source>
</evidence>
<keyword evidence="5 9" id="KW-0548">Nucleotidyltransferase</keyword>
<dbReference type="SMART" id="SM00480">
    <property type="entry name" value="POL3Bc"/>
    <property type="match status" value="1"/>
</dbReference>
<dbReference type="Pfam" id="PF02768">
    <property type="entry name" value="DNA_pol3_beta_3"/>
    <property type="match status" value="1"/>
</dbReference>
<dbReference type="EMBL" id="PPTO01000008">
    <property type="protein sequence ID" value="RDB58461.1"/>
    <property type="molecule type" value="Genomic_DNA"/>
</dbReference>
<evidence type="ECO:0000313" key="13">
    <source>
        <dbReference type="EMBL" id="RDB58461.1"/>
    </source>
</evidence>
<dbReference type="Pfam" id="PF02767">
    <property type="entry name" value="DNA_pol3_beta_2"/>
    <property type="match status" value="1"/>
</dbReference>
<dbReference type="GO" id="GO:0005737">
    <property type="term" value="C:cytoplasm"/>
    <property type="evidence" value="ECO:0007669"/>
    <property type="project" value="UniProtKB-SubCell"/>
</dbReference>
<name>A0A369LFQ4_9ACTN</name>
<keyword evidence="3 9" id="KW-0963">Cytoplasm</keyword>
<feature type="domain" description="DNA polymerase III beta sliding clamp C-terminal" evidence="12">
    <location>
        <begin position="242"/>
        <end position="363"/>
    </location>
</feature>
<dbReference type="GO" id="GO:0008408">
    <property type="term" value="F:3'-5' exonuclease activity"/>
    <property type="evidence" value="ECO:0007669"/>
    <property type="project" value="InterPro"/>
</dbReference>
<dbReference type="InterPro" id="IPR022635">
    <property type="entry name" value="DNA_polIII_beta_C"/>
</dbReference>
<feature type="domain" description="DNA polymerase III beta sliding clamp central" evidence="11">
    <location>
        <begin position="128"/>
        <end position="240"/>
    </location>
</feature>
<dbReference type="PIRSF" id="PIRSF000804">
    <property type="entry name" value="DNA_pol_III_b"/>
    <property type="match status" value="1"/>
</dbReference>
<keyword evidence="6 9" id="KW-0235">DNA replication</keyword>
<feature type="domain" description="DNA polymerase III beta sliding clamp N-terminal" evidence="10">
    <location>
        <begin position="1"/>
        <end position="116"/>
    </location>
</feature>
<organism evidence="13 14">
    <name type="scientific">Slackia isoflavoniconvertens</name>
    <dbReference type="NCBI Taxonomy" id="572010"/>
    <lineage>
        <taxon>Bacteria</taxon>
        <taxon>Bacillati</taxon>
        <taxon>Actinomycetota</taxon>
        <taxon>Coriobacteriia</taxon>
        <taxon>Eggerthellales</taxon>
        <taxon>Eggerthellaceae</taxon>
        <taxon>Slackia</taxon>
    </lineage>
</organism>
<dbReference type="Pfam" id="PF00712">
    <property type="entry name" value="DNA_pol3_beta"/>
    <property type="match status" value="1"/>
</dbReference>
<evidence type="ECO:0000259" key="11">
    <source>
        <dbReference type="Pfam" id="PF02767"/>
    </source>
</evidence>
<dbReference type="GO" id="GO:0009360">
    <property type="term" value="C:DNA polymerase III complex"/>
    <property type="evidence" value="ECO:0007669"/>
    <property type="project" value="InterPro"/>
</dbReference>
<evidence type="ECO:0000256" key="5">
    <source>
        <dbReference type="ARBA" id="ARBA00022695"/>
    </source>
</evidence>
<keyword evidence="4 9" id="KW-0808">Transferase</keyword>
<evidence type="ECO:0000256" key="3">
    <source>
        <dbReference type="ARBA" id="ARBA00022490"/>
    </source>
</evidence>
<comment type="similarity">
    <text evidence="2 9">Belongs to the beta sliding clamp family.</text>
</comment>
<dbReference type="SUPFAM" id="SSF55979">
    <property type="entry name" value="DNA clamp"/>
    <property type="match status" value="3"/>
</dbReference>
<evidence type="ECO:0000256" key="1">
    <source>
        <dbReference type="ARBA" id="ARBA00004496"/>
    </source>
</evidence>
<dbReference type="InterPro" id="IPR001001">
    <property type="entry name" value="DNA_polIII_beta"/>
</dbReference>
<evidence type="ECO:0000256" key="8">
    <source>
        <dbReference type="ARBA" id="ARBA00023125"/>
    </source>
</evidence>
<sequence>MRFNINKSELLNALTIVSKGTASRSTIPVLSGVYIKAEGMGLVMETTDLERSIRYSVPALVEEEGTSVIPEKLLLDIVKNLPEAAVEFQTNDSTVTVSCGKSSFTLKTLDAADFPPFPNVDVSSSIEVPFAEFCSMVKRVAKVVSKDQSRAVLTGVLISTSDEGLRMVATDSYRLAVADIALEGVQENFEAIVSGVFLQEVAGLPKMEENITIGLTANQIVFTYQNMVLINRRIEGNFPNYRQIIPQSWATKTCFTTQELITAVKRVGLVSALSSPVKIDINAEAGNAIINAATQDVGSAEEVVGCEVAGESIQIALNHQYVLDGLMSVSTDQVFFETSSPMKPGIFRAGAGENFLYLVMPVRVS</sequence>
<accession>A0A369LFQ4</accession>